<dbReference type="InterPro" id="IPR035940">
    <property type="entry name" value="CAP_sf"/>
</dbReference>
<accession>A0ABS5UC37</accession>
<evidence type="ECO:0000313" key="2">
    <source>
        <dbReference type="EMBL" id="MBT1073260.1"/>
    </source>
</evidence>
<keyword evidence="3" id="KW-1185">Reference proteome</keyword>
<protein>
    <submittedName>
        <fullName evidence="2">CAP domain-containing protein</fullName>
    </submittedName>
</protein>
<comment type="caution">
    <text evidence="2">The sequence shown here is derived from an EMBL/GenBank/DDBJ whole genome shotgun (WGS) entry which is preliminary data.</text>
</comment>
<dbReference type="PANTHER" id="PTHR31157">
    <property type="entry name" value="SCP DOMAIN-CONTAINING PROTEIN"/>
    <property type="match status" value="1"/>
</dbReference>
<evidence type="ECO:0000259" key="1">
    <source>
        <dbReference type="Pfam" id="PF00188"/>
    </source>
</evidence>
<feature type="domain" description="SCP" evidence="1">
    <location>
        <begin position="43"/>
        <end position="134"/>
    </location>
</feature>
<dbReference type="CDD" id="cd05379">
    <property type="entry name" value="CAP_bacterial"/>
    <property type="match status" value="1"/>
</dbReference>
<dbReference type="PANTHER" id="PTHR31157:SF1">
    <property type="entry name" value="SCP DOMAIN-CONTAINING PROTEIN"/>
    <property type="match status" value="1"/>
</dbReference>
<dbReference type="Proteomes" id="UP000784128">
    <property type="component" value="Unassembled WGS sequence"/>
</dbReference>
<evidence type="ECO:0000313" key="3">
    <source>
        <dbReference type="Proteomes" id="UP000784128"/>
    </source>
</evidence>
<dbReference type="Gene3D" id="3.40.33.10">
    <property type="entry name" value="CAP"/>
    <property type="match status" value="1"/>
</dbReference>
<dbReference type="RefSeq" id="WP_214301123.1">
    <property type="nucleotide sequence ID" value="NZ_JAHDYS010000019.1"/>
</dbReference>
<proteinExistence type="predicted"/>
<dbReference type="InterPro" id="IPR014044">
    <property type="entry name" value="CAP_dom"/>
</dbReference>
<dbReference type="Pfam" id="PF00188">
    <property type="entry name" value="CAP"/>
    <property type="match status" value="1"/>
</dbReference>
<dbReference type="SUPFAM" id="SSF55797">
    <property type="entry name" value="PR-1-like"/>
    <property type="match status" value="1"/>
</dbReference>
<name>A0ABS5UC37_9BACT</name>
<reference evidence="2 3" key="1">
    <citation type="submission" date="2021-05" db="EMBL/GenBank/DDBJ databases">
        <title>The draft genome of Geobacter chapellei DSM 13688.</title>
        <authorList>
            <person name="Xu Z."/>
            <person name="Masuda Y."/>
            <person name="Itoh H."/>
            <person name="Senoo K."/>
        </authorList>
    </citation>
    <scope>NUCLEOTIDE SEQUENCE [LARGE SCALE GENOMIC DNA]</scope>
    <source>
        <strain evidence="2 3">DSM 13688</strain>
    </source>
</reference>
<gene>
    <name evidence="2" type="ORF">KJB30_15810</name>
</gene>
<sequence>MHRFCNGYMRTLLIWVWCGVFLSGVTFTSPASAGQFEQDLLVRINSYRAAHKLQPLAASDVLEDLARKHSREMEKSGNLSHDGFKERFERSGSHACVENVGWNHETSLSQFTGWKSSPGHDKNMLSKQITKAGIDKTGPYVTFFACK</sequence>
<organism evidence="2 3">
    <name type="scientific">Pelotalea chapellei</name>
    <dbReference type="NCBI Taxonomy" id="44671"/>
    <lineage>
        <taxon>Bacteria</taxon>
        <taxon>Pseudomonadati</taxon>
        <taxon>Thermodesulfobacteriota</taxon>
        <taxon>Desulfuromonadia</taxon>
        <taxon>Geobacterales</taxon>
        <taxon>Geobacteraceae</taxon>
        <taxon>Pelotalea</taxon>
    </lineage>
</organism>
<dbReference type="EMBL" id="JAHDYS010000019">
    <property type="protein sequence ID" value="MBT1073260.1"/>
    <property type="molecule type" value="Genomic_DNA"/>
</dbReference>